<dbReference type="InterPro" id="IPR029787">
    <property type="entry name" value="Nucleotide_cyclase"/>
</dbReference>
<dbReference type="PANTHER" id="PTHR11920">
    <property type="entry name" value="GUANYLYL CYCLASE"/>
    <property type="match status" value="1"/>
</dbReference>
<dbReference type="InterPro" id="IPR018297">
    <property type="entry name" value="A/G_cyclase_CS"/>
</dbReference>
<evidence type="ECO:0000313" key="12">
    <source>
        <dbReference type="Proteomes" id="UP001295444"/>
    </source>
</evidence>
<dbReference type="GO" id="GO:0004016">
    <property type="term" value="F:adenylate cyclase activity"/>
    <property type="evidence" value="ECO:0007669"/>
    <property type="project" value="TreeGrafter"/>
</dbReference>
<protein>
    <submittedName>
        <fullName evidence="11">Atrial natriuretic peptide receptor 1-like</fullName>
    </submittedName>
</protein>
<feature type="region of interest" description="Disordered" evidence="8">
    <location>
        <begin position="85"/>
        <end position="131"/>
    </location>
</feature>
<reference evidence="11" key="1">
    <citation type="submission" date="2022-03" db="EMBL/GenBank/DDBJ databases">
        <authorList>
            <person name="Alioto T."/>
            <person name="Alioto T."/>
            <person name="Gomez Garrido J."/>
        </authorList>
    </citation>
    <scope>NUCLEOTIDE SEQUENCE</scope>
</reference>
<dbReference type="GO" id="GO:0005886">
    <property type="term" value="C:plasma membrane"/>
    <property type="evidence" value="ECO:0007669"/>
    <property type="project" value="TreeGrafter"/>
</dbReference>
<dbReference type="GO" id="GO:0001653">
    <property type="term" value="F:peptide receptor activity"/>
    <property type="evidence" value="ECO:0007669"/>
    <property type="project" value="TreeGrafter"/>
</dbReference>
<dbReference type="CDD" id="cd07302">
    <property type="entry name" value="CHD"/>
    <property type="match status" value="1"/>
</dbReference>
<evidence type="ECO:0000256" key="1">
    <source>
        <dbReference type="ARBA" id="ARBA00004370"/>
    </source>
</evidence>
<sequence length="315" mass="33161">MQGRQLGVLAAAGGAVMAAAGGDVVGPAGQRRHFTNGGNALYGFNSVCVIPSSYSLFLLSIFFLLSLPPHHPPSSNMSFIVGRRGKAGEAEEGGGREEEAEGGSQGRTRRGGGEPRQPCPRLLPSLRGGSPSIAPKFSQTAFVYPVLDMVVSGVPKKNGITHASEIASMALDLVAVCKTFRIPHKPNTLLRIRAGIHSGPVVAGVVGTKMPRYCLFGDTVNTASRMESTSEALKIQCSSSTHDLLKQIGGYVLVCRGSLQVKGKGDMVTYWLEGKTATITKKASTNSSAVIQEKERESFNLIPGVLSTDALSTSF</sequence>
<proteinExistence type="inferred from homology"/>
<keyword evidence="5 9" id="KW-0472">Membrane</keyword>
<dbReference type="Gene3D" id="3.30.70.1230">
    <property type="entry name" value="Nucleotide cyclase"/>
    <property type="match status" value="1"/>
</dbReference>
<evidence type="ECO:0000256" key="3">
    <source>
        <dbReference type="ARBA" id="ARBA00022741"/>
    </source>
</evidence>
<evidence type="ECO:0000256" key="8">
    <source>
        <dbReference type="SAM" id="MobiDB-lite"/>
    </source>
</evidence>
<dbReference type="EMBL" id="OW240912">
    <property type="protein sequence ID" value="CAH2224178.1"/>
    <property type="molecule type" value="Genomic_DNA"/>
</dbReference>
<dbReference type="GO" id="GO:0000166">
    <property type="term" value="F:nucleotide binding"/>
    <property type="evidence" value="ECO:0007669"/>
    <property type="project" value="UniProtKB-KW"/>
</dbReference>
<keyword evidence="3" id="KW-0547">Nucleotide-binding</keyword>
<dbReference type="SUPFAM" id="SSF55073">
    <property type="entry name" value="Nucleotide cyclase"/>
    <property type="match status" value="1"/>
</dbReference>
<dbReference type="SMART" id="SM00044">
    <property type="entry name" value="CYCc"/>
    <property type="match status" value="1"/>
</dbReference>
<evidence type="ECO:0000256" key="7">
    <source>
        <dbReference type="RuleBase" id="RU000405"/>
    </source>
</evidence>
<feature type="transmembrane region" description="Helical" evidence="9">
    <location>
        <begin position="42"/>
        <end position="67"/>
    </location>
</feature>
<organism evidence="11 12">
    <name type="scientific">Pelobates cultripes</name>
    <name type="common">Western spadefoot toad</name>
    <dbReference type="NCBI Taxonomy" id="61616"/>
    <lineage>
        <taxon>Eukaryota</taxon>
        <taxon>Metazoa</taxon>
        <taxon>Chordata</taxon>
        <taxon>Craniata</taxon>
        <taxon>Vertebrata</taxon>
        <taxon>Euteleostomi</taxon>
        <taxon>Amphibia</taxon>
        <taxon>Batrachia</taxon>
        <taxon>Anura</taxon>
        <taxon>Pelobatoidea</taxon>
        <taxon>Pelobatidae</taxon>
        <taxon>Pelobates</taxon>
    </lineage>
</organism>
<feature type="domain" description="Guanylate cyclase" evidence="10">
    <location>
        <begin position="149"/>
        <end position="227"/>
    </location>
</feature>
<dbReference type="GO" id="GO:0007168">
    <property type="term" value="P:receptor guanylyl cyclase signaling pathway"/>
    <property type="evidence" value="ECO:0007669"/>
    <property type="project" value="TreeGrafter"/>
</dbReference>
<keyword evidence="4 9" id="KW-1133">Transmembrane helix</keyword>
<dbReference type="InterPro" id="IPR001054">
    <property type="entry name" value="A/G_cyclase"/>
</dbReference>
<evidence type="ECO:0000256" key="2">
    <source>
        <dbReference type="ARBA" id="ARBA00022692"/>
    </source>
</evidence>
<keyword evidence="2 9" id="KW-0812">Transmembrane</keyword>
<evidence type="ECO:0000256" key="4">
    <source>
        <dbReference type="ARBA" id="ARBA00022989"/>
    </source>
</evidence>
<keyword evidence="11" id="KW-0675">Receptor</keyword>
<evidence type="ECO:0000313" key="11">
    <source>
        <dbReference type="EMBL" id="CAH2224178.1"/>
    </source>
</evidence>
<keyword evidence="6 7" id="KW-0456">Lyase</keyword>
<keyword evidence="12" id="KW-1185">Reference proteome</keyword>
<dbReference type="InterPro" id="IPR050401">
    <property type="entry name" value="Cyclic_nucleotide_synthase"/>
</dbReference>
<name>A0AAD1VPC6_PELCU</name>
<dbReference type="PANTHER" id="PTHR11920:SF458">
    <property type="entry name" value="GUANYLATE CYCLASE"/>
    <property type="match status" value="1"/>
</dbReference>
<evidence type="ECO:0000256" key="5">
    <source>
        <dbReference type="ARBA" id="ARBA00023136"/>
    </source>
</evidence>
<dbReference type="Pfam" id="PF00211">
    <property type="entry name" value="Guanylate_cyc"/>
    <property type="match status" value="1"/>
</dbReference>
<dbReference type="GO" id="GO:0004383">
    <property type="term" value="F:guanylate cyclase activity"/>
    <property type="evidence" value="ECO:0007669"/>
    <property type="project" value="TreeGrafter"/>
</dbReference>
<evidence type="ECO:0000256" key="6">
    <source>
        <dbReference type="ARBA" id="ARBA00023239"/>
    </source>
</evidence>
<feature type="compositionally biased region" description="Basic and acidic residues" evidence="8">
    <location>
        <begin position="86"/>
        <end position="97"/>
    </location>
</feature>
<dbReference type="PROSITE" id="PS50125">
    <property type="entry name" value="GUANYLATE_CYCLASE_2"/>
    <property type="match status" value="1"/>
</dbReference>
<dbReference type="Proteomes" id="UP001295444">
    <property type="component" value="Chromosome 01"/>
</dbReference>
<evidence type="ECO:0000259" key="10">
    <source>
        <dbReference type="PROSITE" id="PS50125"/>
    </source>
</evidence>
<evidence type="ECO:0000256" key="9">
    <source>
        <dbReference type="SAM" id="Phobius"/>
    </source>
</evidence>
<dbReference type="PROSITE" id="PS00452">
    <property type="entry name" value="GUANYLATE_CYCLASE_1"/>
    <property type="match status" value="1"/>
</dbReference>
<comment type="subcellular location">
    <subcellularLocation>
        <location evidence="1">Membrane</location>
    </subcellularLocation>
</comment>
<dbReference type="GO" id="GO:0035556">
    <property type="term" value="P:intracellular signal transduction"/>
    <property type="evidence" value="ECO:0007669"/>
    <property type="project" value="InterPro"/>
</dbReference>
<comment type="similarity">
    <text evidence="7">Belongs to the adenylyl cyclase class-4/guanylyl cyclase family.</text>
</comment>
<accession>A0AAD1VPC6</accession>
<dbReference type="AlphaFoldDB" id="A0AAD1VPC6"/>
<gene>
    <name evidence="11" type="ORF">PECUL_23A008693</name>
</gene>